<evidence type="ECO:0000313" key="2">
    <source>
        <dbReference type="Proteomes" id="UP000276133"/>
    </source>
</evidence>
<organism evidence="1 2">
    <name type="scientific">Brachionus plicatilis</name>
    <name type="common">Marine rotifer</name>
    <name type="synonym">Brachionus muelleri</name>
    <dbReference type="NCBI Taxonomy" id="10195"/>
    <lineage>
        <taxon>Eukaryota</taxon>
        <taxon>Metazoa</taxon>
        <taxon>Spiralia</taxon>
        <taxon>Gnathifera</taxon>
        <taxon>Rotifera</taxon>
        <taxon>Eurotatoria</taxon>
        <taxon>Monogononta</taxon>
        <taxon>Pseudotrocha</taxon>
        <taxon>Ploima</taxon>
        <taxon>Brachionidae</taxon>
        <taxon>Brachionus</taxon>
    </lineage>
</organism>
<proteinExistence type="predicted"/>
<comment type="caution">
    <text evidence="1">The sequence shown here is derived from an EMBL/GenBank/DDBJ whole genome shotgun (WGS) entry which is preliminary data.</text>
</comment>
<dbReference type="EMBL" id="REGN01002090">
    <property type="protein sequence ID" value="RNA30377.1"/>
    <property type="molecule type" value="Genomic_DNA"/>
</dbReference>
<dbReference type="AlphaFoldDB" id="A0A3M7S448"/>
<dbReference type="Proteomes" id="UP000276133">
    <property type="component" value="Unassembled WGS sequence"/>
</dbReference>
<name>A0A3M7S448_BRAPC</name>
<keyword evidence="2" id="KW-1185">Reference proteome</keyword>
<gene>
    <name evidence="1" type="ORF">BpHYR1_031955</name>
</gene>
<accession>A0A3M7S448</accession>
<evidence type="ECO:0000313" key="1">
    <source>
        <dbReference type="EMBL" id="RNA30377.1"/>
    </source>
</evidence>
<protein>
    <submittedName>
        <fullName evidence="1">Uncharacterized protein</fullName>
    </submittedName>
</protein>
<sequence>MDRYSLTLFELKFECKNISYYLLLNVNRIQYNKMVRLSKLVPEIKDKPFVERIEAIGWSALEERFTRGDLIQLHKIQHSHDRVTLLNGDQKLKLNSNSAGIGKILLIDS</sequence>
<reference evidence="1 2" key="1">
    <citation type="journal article" date="2018" name="Sci. Rep.">
        <title>Genomic signatures of local adaptation to the degree of environmental predictability in rotifers.</title>
        <authorList>
            <person name="Franch-Gras L."/>
            <person name="Hahn C."/>
            <person name="Garcia-Roger E.M."/>
            <person name="Carmona M.J."/>
            <person name="Serra M."/>
            <person name="Gomez A."/>
        </authorList>
    </citation>
    <scope>NUCLEOTIDE SEQUENCE [LARGE SCALE GENOMIC DNA]</scope>
    <source>
        <strain evidence="1">HYR1</strain>
    </source>
</reference>